<dbReference type="InterPro" id="IPR041031">
    <property type="entry name" value="RNF31_C"/>
</dbReference>
<dbReference type="GO" id="GO:0071797">
    <property type="term" value="C:LUBAC complex"/>
    <property type="evidence" value="ECO:0007669"/>
    <property type="project" value="InterPro"/>
</dbReference>
<evidence type="ECO:0000256" key="1">
    <source>
        <dbReference type="SAM" id="SignalP"/>
    </source>
</evidence>
<keyword evidence="4" id="KW-1185">Reference proteome</keyword>
<feature type="chain" id="PRO_5003242076" description="RNF31 C-terminal domain-containing protein" evidence="1">
    <location>
        <begin position="22"/>
        <end position="84"/>
    </location>
</feature>
<reference evidence="3 4" key="1">
    <citation type="journal article" date="2011" name="Science">
        <title>The ecoresponsive genome of Daphnia pulex.</title>
        <authorList>
            <person name="Colbourne J.K."/>
            <person name="Pfrender M.E."/>
            <person name="Gilbert D."/>
            <person name="Thomas W.K."/>
            <person name="Tucker A."/>
            <person name="Oakley T.H."/>
            <person name="Tokishita S."/>
            <person name="Aerts A."/>
            <person name="Arnold G.J."/>
            <person name="Basu M.K."/>
            <person name="Bauer D.J."/>
            <person name="Caceres C.E."/>
            <person name="Carmel L."/>
            <person name="Casola C."/>
            <person name="Choi J.H."/>
            <person name="Detter J.C."/>
            <person name="Dong Q."/>
            <person name="Dusheyko S."/>
            <person name="Eads B.D."/>
            <person name="Frohlich T."/>
            <person name="Geiler-Samerotte K.A."/>
            <person name="Gerlach D."/>
            <person name="Hatcher P."/>
            <person name="Jogdeo S."/>
            <person name="Krijgsveld J."/>
            <person name="Kriventseva E.V."/>
            <person name="Kultz D."/>
            <person name="Laforsch C."/>
            <person name="Lindquist E."/>
            <person name="Lopez J."/>
            <person name="Manak J.R."/>
            <person name="Muller J."/>
            <person name="Pangilinan J."/>
            <person name="Patwardhan R.P."/>
            <person name="Pitluck S."/>
            <person name="Pritham E.J."/>
            <person name="Rechtsteiner A."/>
            <person name="Rho M."/>
            <person name="Rogozin I.B."/>
            <person name="Sakarya O."/>
            <person name="Salamov A."/>
            <person name="Schaack S."/>
            <person name="Shapiro H."/>
            <person name="Shiga Y."/>
            <person name="Skalitzky C."/>
            <person name="Smith Z."/>
            <person name="Souvorov A."/>
            <person name="Sung W."/>
            <person name="Tang Z."/>
            <person name="Tsuchiya D."/>
            <person name="Tu H."/>
            <person name="Vos H."/>
            <person name="Wang M."/>
            <person name="Wolf Y.I."/>
            <person name="Yamagata H."/>
            <person name="Yamada T."/>
            <person name="Ye Y."/>
            <person name="Shaw J.R."/>
            <person name="Andrews J."/>
            <person name="Crease T.J."/>
            <person name="Tang H."/>
            <person name="Lucas S.M."/>
            <person name="Robertson H.M."/>
            <person name="Bork P."/>
            <person name="Koonin E.V."/>
            <person name="Zdobnov E.M."/>
            <person name="Grigoriev I.V."/>
            <person name="Lynch M."/>
            <person name="Boore J.L."/>
        </authorList>
    </citation>
    <scope>NUCLEOTIDE SEQUENCE [LARGE SCALE GENOMIC DNA]</scope>
</reference>
<dbReference type="KEGG" id="dpx:DAPPUDRAFT_274018"/>
<evidence type="ECO:0000313" key="3">
    <source>
        <dbReference type="EMBL" id="EFX61341.1"/>
    </source>
</evidence>
<dbReference type="HOGENOM" id="CLU_2529729_0_0_1"/>
<name>E9I3T9_DAPPU</name>
<keyword evidence="1" id="KW-0732">Signal</keyword>
<dbReference type="InterPro" id="IPR026254">
    <property type="entry name" value="RNF31-like"/>
</dbReference>
<dbReference type="AlphaFoldDB" id="E9I3T9"/>
<dbReference type="PANTHER" id="PTHR16004">
    <property type="entry name" value="RING FINGER PROTEIN 31-RELATED"/>
    <property type="match status" value="1"/>
</dbReference>
<evidence type="ECO:0000259" key="2">
    <source>
        <dbReference type="Pfam" id="PF18091"/>
    </source>
</evidence>
<dbReference type="PANTHER" id="PTHR16004:SF2">
    <property type="entry name" value="E3 UBIQUITIN-PROTEIN LIGASE LUBEL"/>
    <property type="match status" value="1"/>
</dbReference>
<dbReference type="InParanoid" id="E9I3T9"/>
<sequence>MHAAPADLLLIYCVRLPSLAALHSCSQHYIEYLVQLINFKKIDPLSVFEGSELIAQLRRSAIDIPERLENESDAEFYGRCAQVN</sequence>
<feature type="signal peptide" evidence="1">
    <location>
        <begin position="1"/>
        <end position="21"/>
    </location>
</feature>
<evidence type="ECO:0000313" key="4">
    <source>
        <dbReference type="Proteomes" id="UP000000305"/>
    </source>
</evidence>
<dbReference type="EMBL" id="GL734741">
    <property type="protein sequence ID" value="EFX61341.1"/>
    <property type="molecule type" value="Genomic_DNA"/>
</dbReference>
<gene>
    <name evidence="3" type="ORF">DAPPUDRAFT_274018</name>
</gene>
<feature type="domain" description="RNF31 C-terminal" evidence="2">
    <location>
        <begin position="24"/>
        <end position="59"/>
    </location>
</feature>
<dbReference type="Pfam" id="PF18091">
    <property type="entry name" value="E3_UbLigase_RBR"/>
    <property type="match status" value="1"/>
</dbReference>
<proteinExistence type="predicted"/>
<dbReference type="Proteomes" id="UP000000305">
    <property type="component" value="Unassembled WGS sequence"/>
</dbReference>
<dbReference type="GO" id="GO:0004842">
    <property type="term" value="F:ubiquitin-protein transferase activity"/>
    <property type="evidence" value="ECO:0007669"/>
    <property type="project" value="InterPro"/>
</dbReference>
<dbReference type="OrthoDB" id="9978677at2759"/>
<protein>
    <recommendedName>
        <fullName evidence="2">RNF31 C-terminal domain-containing protein</fullName>
    </recommendedName>
</protein>
<organism evidence="3 4">
    <name type="scientific">Daphnia pulex</name>
    <name type="common">Water flea</name>
    <dbReference type="NCBI Taxonomy" id="6669"/>
    <lineage>
        <taxon>Eukaryota</taxon>
        <taxon>Metazoa</taxon>
        <taxon>Ecdysozoa</taxon>
        <taxon>Arthropoda</taxon>
        <taxon>Crustacea</taxon>
        <taxon>Branchiopoda</taxon>
        <taxon>Diplostraca</taxon>
        <taxon>Cladocera</taxon>
        <taxon>Anomopoda</taxon>
        <taxon>Daphniidae</taxon>
        <taxon>Daphnia</taxon>
    </lineage>
</organism>
<accession>E9I3T9</accession>